<dbReference type="SUPFAM" id="SSF143120">
    <property type="entry name" value="YefM-like"/>
    <property type="match status" value="1"/>
</dbReference>
<dbReference type="AlphaFoldDB" id="A0A1I5STX9"/>
<dbReference type="PANTHER" id="PTHR33713">
    <property type="entry name" value="ANTITOXIN YAFN-RELATED"/>
    <property type="match status" value="1"/>
</dbReference>
<evidence type="ECO:0000256" key="1">
    <source>
        <dbReference type="ARBA" id="ARBA00009981"/>
    </source>
</evidence>
<dbReference type="PANTHER" id="PTHR33713:SF6">
    <property type="entry name" value="ANTITOXIN YEFM"/>
    <property type="match status" value="1"/>
</dbReference>
<comment type="similarity">
    <text evidence="1 2">Belongs to the phD/YefM antitoxin family.</text>
</comment>
<evidence type="ECO:0000313" key="4">
    <source>
        <dbReference type="Proteomes" id="UP000199227"/>
    </source>
</evidence>
<dbReference type="STRING" id="223786.SAMN05216234_13712"/>
<dbReference type="OrthoDB" id="9802003at2"/>
<sequence>MTVLTFSETRKNFASTMDRVVQNREPVIVTRQNREPVVMLSLSDFKSYEETMHLMQSINNANRLNQAIESLERGNGTVRELIEE</sequence>
<dbReference type="EMBL" id="FOXB01000037">
    <property type="protein sequence ID" value="SFP74071.1"/>
    <property type="molecule type" value="Genomic_DNA"/>
</dbReference>
<reference evidence="3 4" key="1">
    <citation type="submission" date="2016-10" db="EMBL/GenBank/DDBJ databases">
        <authorList>
            <person name="de Groot N.N."/>
        </authorList>
    </citation>
    <scope>NUCLEOTIDE SEQUENCE [LARGE SCALE GENOMIC DNA]</scope>
    <source>
        <strain evidence="3 4">EP1-55-1</strain>
    </source>
</reference>
<dbReference type="Pfam" id="PF02604">
    <property type="entry name" value="PhdYeFM_antitox"/>
    <property type="match status" value="1"/>
</dbReference>
<name>A0A1I5STX9_9BACT</name>
<evidence type="ECO:0000256" key="2">
    <source>
        <dbReference type="RuleBase" id="RU362080"/>
    </source>
</evidence>
<dbReference type="Gene3D" id="1.10.1220.170">
    <property type="match status" value="1"/>
</dbReference>
<dbReference type="NCBIfam" id="TIGR01552">
    <property type="entry name" value="phd_fam"/>
    <property type="match status" value="1"/>
</dbReference>
<protein>
    <recommendedName>
        <fullName evidence="2">Antitoxin</fullName>
    </recommendedName>
</protein>
<gene>
    <name evidence="3" type="ORF">SAMN05216234_13712</name>
</gene>
<comment type="function">
    <text evidence="2">Antitoxin component of a type II toxin-antitoxin (TA) system.</text>
</comment>
<accession>A0A1I5STX9</accession>
<dbReference type="InterPro" id="IPR051405">
    <property type="entry name" value="phD/YefM_antitoxin"/>
</dbReference>
<dbReference type="InterPro" id="IPR006442">
    <property type="entry name" value="Antitoxin_Phd/YefM"/>
</dbReference>
<dbReference type="RefSeq" id="WP_092913542.1">
    <property type="nucleotide sequence ID" value="NZ_CP136592.1"/>
</dbReference>
<dbReference type="InterPro" id="IPR036165">
    <property type="entry name" value="YefM-like_sf"/>
</dbReference>
<evidence type="ECO:0000313" key="3">
    <source>
        <dbReference type="EMBL" id="SFP74071.1"/>
    </source>
</evidence>
<keyword evidence="4" id="KW-1185">Reference proteome</keyword>
<dbReference type="Proteomes" id="UP000199227">
    <property type="component" value="Unassembled WGS sequence"/>
</dbReference>
<dbReference type="Gene3D" id="3.40.1620.10">
    <property type="entry name" value="YefM-like domain"/>
    <property type="match status" value="1"/>
</dbReference>
<proteinExistence type="inferred from homology"/>
<organism evidence="3 4">
    <name type="scientific">Hydrogenimonas thermophila</name>
    <dbReference type="NCBI Taxonomy" id="223786"/>
    <lineage>
        <taxon>Bacteria</taxon>
        <taxon>Pseudomonadati</taxon>
        <taxon>Campylobacterota</taxon>
        <taxon>Epsilonproteobacteria</taxon>
        <taxon>Campylobacterales</taxon>
        <taxon>Hydrogenimonadaceae</taxon>
        <taxon>Hydrogenimonas</taxon>
    </lineage>
</organism>